<feature type="domain" description="Peptidase A1" evidence="5">
    <location>
        <begin position="88"/>
        <end position="403"/>
    </location>
</feature>
<dbReference type="InterPro" id="IPR001461">
    <property type="entry name" value="Aspartic_peptidase_A1"/>
</dbReference>
<comment type="caution">
    <text evidence="6">The sequence shown here is derived from an EMBL/GenBank/DDBJ whole genome shotgun (WGS) entry which is preliminary data.</text>
</comment>
<organism evidence="6 7">
    <name type="scientific">Alternaria panax</name>
    <dbReference type="NCBI Taxonomy" id="48097"/>
    <lineage>
        <taxon>Eukaryota</taxon>
        <taxon>Fungi</taxon>
        <taxon>Dikarya</taxon>
        <taxon>Ascomycota</taxon>
        <taxon>Pezizomycotina</taxon>
        <taxon>Dothideomycetes</taxon>
        <taxon>Pleosporomycetidae</taxon>
        <taxon>Pleosporales</taxon>
        <taxon>Pleosporineae</taxon>
        <taxon>Pleosporaceae</taxon>
        <taxon>Alternaria</taxon>
        <taxon>Alternaria sect. Panax</taxon>
    </lineage>
</organism>
<sequence length="416" mass="45126">MSNLKRISIIPNPACKRAGMNQYASILQKYDFAPTTEGPFQVVDVATKNLKNLFKPKDKKATTPVLRKVEDDKVGQVKAEDQQNDALYTCPVEIGTPPQIINLHFDTGTGVKSKHNIFDAKASKTFKKMDGASWRIRYGDGSTASGTVGTDNVTLGGLCVEGQAIELASKLSPQFTSGAGDGLLGLAFGHINTVKPKKVATPVEQMILQSDIPSSQELFTCYLGSWRDKNDIDHGESFYTFGYIDEQVLSQCGVSEPHYVPIDPSKGFWQFSSPTATLNGETVQRPAGNTAIADTGTTLALLDDTLCEKIYSAIPGAVYDKAHQGWTFPIATKVSDLPTLALAVGDKVFEVQKEDFGFAKCGADMQYGGIQSRGKSEFDILGDTWLKGVYAVFDQGRKRFGAVQRVEGVQNVAVPK</sequence>
<dbReference type="GO" id="GO:0004190">
    <property type="term" value="F:aspartic-type endopeptidase activity"/>
    <property type="evidence" value="ECO:0007669"/>
    <property type="project" value="UniProtKB-KW"/>
</dbReference>
<reference evidence="6" key="1">
    <citation type="submission" date="2021-07" db="EMBL/GenBank/DDBJ databases">
        <title>Genome Resource of American Ginseng Black Spot Pathogen Alternaria panax.</title>
        <authorList>
            <person name="Qiu C."/>
            <person name="Wang W."/>
            <person name="Liu Z."/>
        </authorList>
    </citation>
    <scope>NUCLEOTIDE SEQUENCE</scope>
    <source>
        <strain evidence="6">BNCC115425</strain>
    </source>
</reference>
<name>A0AAD4IAC2_9PLEO</name>
<dbReference type="EMBL" id="JAANER010000004">
    <property type="protein sequence ID" value="KAG9190947.1"/>
    <property type="molecule type" value="Genomic_DNA"/>
</dbReference>
<evidence type="ECO:0000256" key="2">
    <source>
        <dbReference type="ARBA" id="ARBA00022670"/>
    </source>
</evidence>
<keyword evidence="3" id="KW-0064">Aspartyl protease</keyword>
<dbReference type="PANTHER" id="PTHR47966:SF1">
    <property type="entry name" value="ASPARTYL PROTEINASE"/>
    <property type="match status" value="1"/>
</dbReference>
<dbReference type="AlphaFoldDB" id="A0AAD4IAC2"/>
<evidence type="ECO:0000256" key="1">
    <source>
        <dbReference type="ARBA" id="ARBA00007447"/>
    </source>
</evidence>
<proteinExistence type="inferred from homology"/>
<gene>
    <name evidence="6" type="ORF">G6011_09035</name>
</gene>
<dbReference type="InterPro" id="IPR021109">
    <property type="entry name" value="Peptidase_aspartic_dom_sf"/>
</dbReference>
<evidence type="ECO:0000256" key="3">
    <source>
        <dbReference type="ARBA" id="ARBA00022750"/>
    </source>
</evidence>
<evidence type="ECO:0000259" key="5">
    <source>
        <dbReference type="PROSITE" id="PS51767"/>
    </source>
</evidence>
<dbReference type="GO" id="GO:0006508">
    <property type="term" value="P:proteolysis"/>
    <property type="evidence" value="ECO:0007669"/>
    <property type="project" value="UniProtKB-KW"/>
</dbReference>
<dbReference type="Pfam" id="PF00026">
    <property type="entry name" value="Asp"/>
    <property type="match status" value="1"/>
</dbReference>
<dbReference type="PROSITE" id="PS51767">
    <property type="entry name" value="PEPTIDASE_A1"/>
    <property type="match status" value="1"/>
</dbReference>
<dbReference type="InterPro" id="IPR033121">
    <property type="entry name" value="PEPTIDASE_A1"/>
</dbReference>
<dbReference type="CDD" id="cd06097">
    <property type="entry name" value="Aspergillopepsin_like"/>
    <property type="match status" value="1"/>
</dbReference>
<dbReference type="InterPro" id="IPR034163">
    <property type="entry name" value="Aspergillopepsin-like_cat_dom"/>
</dbReference>
<keyword evidence="4" id="KW-0378">Hydrolase</keyword>
<dbReference type="Gene3D" id="2.40.70.10">
    <property type="entry name" value="Acid Proteases"/>
    <property type="match status" value="2"/>
</dbReference>
<keyword evidence="2" id="KW-0645">Protease</keyword>
<dbReference type="PANTHER" id="PTHR47966">
    <property type="entry name" value="BETA-SITE APP-CLEAVING ENZYME, ISOFORM A-RELATED"/>
    <property type="match status" value="1"/>
</dbReference>
<dbReference type="SUPFAM" id="SSF50630">
    <property type="entry name" value="Acid proteases"/>
    <property type="match status" value="1"/>
</dbReference>
<evidence type="ECO:0000256" key="4">
    <source>
        <dbReference type="ARBA" id="ARBA00022801"/>
    </source>
</evidence>
<evidence type="ECO:0000313" key="7">
    <source>
        <dbReference type="Proteomes" id="UP001199106"/>
    </source>
</evidence>
<keyword evidence="7" id="KW-1185">Reference proteome</keyword>
<dbReference type="Proteomes" id="UP001199106">
    <property type="component" value="Unassembled WGS sequence"/>
</dbReference>
<dbReference type="PRINTS" id="PR00792">
    <property type="entry name" value="PEPSIN"/>
</dbReference>
<accession>A0AAD4IAC2</accession>
<comment type="similarity">
    <text evidence="1">Belongs to the peptidase A1 family.</text>
</comment>
<evidence type="ECO:0000313" key="6">
    <source>
        <dbReference type="EMBL" id="KAG9190947.1"/>
    </source>
</evidence>
<protein>
    <recommendedName>
        <fullName evidence="5">Peptidase A1 domain-containing protein</fullName>
    </recommendedName>
</protein>